<organism evidence="1 2">
    <name type="scientific">Phytopseudomonas flavescens</name>
    <dbReference type="NCBI Taxonomy" id="29435"/>
    <lineage>
        <taxon>Bacteria</taxon>
        <taxon>Pseudomonadati</taxon>
        <taxon>Pseudomonadota</taxon>
        <taxon>Gammaproteobacteria</taxon>
        <taxon>Pseudomonadales</taxon>
        <taxon>Pseudomonadaceae</taxon>
        <taxon>Phytopseudomonas</taxon>
    </lineage>
</organism>
<reference evidence="1 2" key="1">
    <citation type="submission" date="2016-10" db="EMBL/GenBank/DDBJ databases">
        <authorList>
            <person name="de Groot N.N."/>
        </authorList>
    </citation>
    <scope>NUCLEOTIDE SEQUENCE [LARGE SCALE GENOMIC DNA]</scope>
    <source>
        <strain evidence="1 2">LMG 18387</strain>
    </source>
</reference>
<gene>
    <name evidence="1" type="ORF">SAMN05216588_12634</name>
</gene>
<dbReference type="Proteomes" id="UP000198606">
    <property type="component" value="Unassembled WGS sequence"/>
</dbReference>
<name>A0A1G8NXP8_9GAMM</name>
<dbReference type="AlphaFoldDB" id="A0A1G8NXP8"/>
<protein>
    <submittedName>
        <fullName evidence="1">Uncharacterized protein</fullName>
    </submittedName>
</protein>
<evidence type="ECO:0000313" key="2">
    <source>
        <dbReference type="Proteomes" id="UP000198606"/>
    </source>
</evidence>
<dbReference type="RefSeq" id="WP_084308535.1">
    <property type="nucleotide sequence ID" value="NZ_FNDG01000026.1"/>
</dbReference>
<dbReference type="EMBL" id="FNDG01000026">
    <property type="protein sequence ID" value="SDI84300.1"/>
    <property type="molecule type" value="Genomic_DNA"/>
</dbReference>
<dbReference type="STRING" id="29435.SAMN05216588_12634"/>
<sequence>MLRKAFNATAATGKEPRQRIWDEIRVLGEGFTMHDITRRSCQMPADVRIYLHALAQAKIIAVLEPNKLPIRVVWRLVQDEGVDYPRLNAKGERTTAHLAIENVWRTLRILGNDLTIHELHAAVCVGEAKINVRRLRDYLNALATAGYVVRTQNPKPKVGDTFRLIPSRYTGPKPPVVHEMQSLQVYDPNLERVAFAKAASQQSEPYEDVWAKEENERARALLAEWSSMDWKQHPELADLLQRTRLELAPITGTGTVQ</sequence>
<proteinExistence type="predicted"/>
<evidence type="ECO:0000313" key="1">
    <source>
        <dbReference type="EMBL" id="SDI84300.1"/>
    </source>
</evidence>
<accession>A0A1G8NXP8</accession>